<feature type="non-terminal residue" evidence="1">
    <location>
        <position position="1"/>
    </location>
</feature>
<protein>
    <submittedName>
        <fullName evidence="1">Uncharacterized protein</fullName>
    </submittedName>
</protein>
<dbReference type="Proteomes" id="UP000198211">
    <property type="component" value="Unassembled WGS sequence"/>
</dbReference>
<accession>A0A225UPC0</accession>
<dbReference type="OrthoDB" id="98411at2759"/>
<organism evidence="1 2">
    <name type="scientific">Phytophthora megakarya</name>
    <dbReference type="NCBI Taxonomy" id="4795"/>
    <lineage>
        <taxon>Eukaryota</taxon>
        <taxon>Sar</taxon>
        <taxon>Stramenopiles</taxon>
        <taxon>Oomycota</taxon>
        <taxon>Peronosporomycetes</taxon>
        <taxon>Peronosporales</taxon>
        <taxon>Peronosporaceae</taxon>
        <taxon>Phytophthora</taxon>
    </lineage>
</organism>
<name>A0A225UPC0_9STRA</name>
<reference evidence="2" key="1">
    <citation type="submission" date="2017-03" db="EMBL/GenBank/DDBJ databases">
        <title>Phytopthora megakarya and P. palmivora, two closely related causual agents of cacao black pod achieved similar genome size and gene model numbers by different mechanisms.</title>
        <authorList>
            <person name="Ali S."/>
            <person name="Shao J."/>
            <person name="Larry D.J."/>
            <person name="Kronmiller B."/>
            <person name="Shen D."/>
            <person name="Strem M.D."/>
            <person name="Melnick R.L."/>
            <person name="Guiltinan M.J."/>
            <person name="Tyler B.M."/>
            <person name="Meinhardt L.W."/>
            <person name="Bailey B.A."/>
        </authorList>
    </citation>
    <scope>NUCLEOTIDE SEQUENCE [LARGE SCALE GENOMIC DNA]</scope>
    <source>
        <strain evidence="2">zdho120</strain>
    </source>
</reference>
<gene>
    <name evidence="1" type="ORF">PHMEG_00035273</name>
</gene>
<comment type="caution">
    <text evidence="1">The sequence shown here is derived from an EMBL/GenBank/DDBJ whole genome shotgun (WGS) entry which is preliminary data.</text>
</comment>
<evidence type="ECO:0000313" key="1">
    <source>
        <dbReference type="EMBL" id="OWY94875.1"/>
    </source>
</evidence>
<proteinExistence type="predicted"/>
<sequence>YTSPYFTITQSSEFGKSRALQQLAHWSSTHCEYLEDCMIDMTVLYICMDNVEGGMEYPRPTVRLRDWLFSKEGCTVDSIADGLLKVFTYATKHYDTKMRWKMLVFDICDDGTIVNELKRVKVDKKINDPELIEPRTWNNSSESVTHQMTTQKLLCLS</sequence>
<dbReference type="AlphaFoldDB" id="A0A225UPC0"/>
<evidence type="ECO:0000313" key="2">
    <source>
        <dbReference type="Proteomes" id="UP000198211"/>
    </source>
</evidence>
<dbReference type="EMBL" id="NBNE01013711">
    <property type="protein sequence ID" value="OWY94875.1"/>
    <property type="molecule type" value="Genomic_DNA"/>
</dbReference>
<keyword evidence="2" id="KW-1185">Reference proteome</keyword>